<reference evidence="2" key="1">
    <citation type="submission" date="2023-06" db="EMBL/GenBank/DDBJ databases">
        <title>Reference genome for the Northern bat (Eptesicus nilssonii), a most northern bat species.</title>
        <authorList>
            <person name="Laine V.N."/>
            <person name="Pulliainen A.T."/>
            <person name="Lilley T.M."/>
        </authorList>
    </citation>
    <scope>NUCLEOTIDE SEQUENCE</scope>
    <source>
        <strain evidence="2">BLF_Eptnil</strain>
        <tissue evidence="2">Kidney</tissue>
    </source>
</reference>
<dbReference type="AlphaFoldDB" id="A0AA40LMI7"/>
<feature type="non-terminal residue" evidence="2">
    <location>
        <position position="106"/>
    </location>
</feature>
<name>A0AA40LMI7_CNENI</name>
<gene>
    <name evidence="2" type="ORF">QTO34_003014</name>
</gene>
<proteinExistence type="predicted"/>
<dbReference type="Proteomes" id="UP001177744">
    <property type="component" value="Unassembled WGS sequence"/>
</dbReference>
<sequence>MVRQAPSSPAFDGPRWDVSSLPQGPFCAAAQPWADAELSVFRRPNQPPRATRVPPPAPPGQSGIAKVRIVGKVQAGFERIDSNFDGSLCKMLSSSIAYHKEIVHER</sequence>
<evidence type="ECO:0000313" key="3">
    <source>
        <dbReference type="Proteomes" id="UP001177744"/>
    </source>
</evidence>
<organism evidence="2 3">
    <name type="scientific">Cnephaeus nilssonii</name>
    <name type="common">Northern bat</name>
    <name type="synonym">Eptesicus nilssonii</name>
    <dbReference type="NCBI Taxonomy" id="3371016"/>
    <lineage>
        <taxon>Eukaryota</taxon>
        <taxon>Metazoa</taxon>
        <taxon>Chordata</taxon>
        <taxon>Craniata</taxon>
        <taxon>Vertebrata</taxon>
        <taxon>Euteleostomi</taxon>
        <taxon>Mammalia</taxon>
        <taxon>Eutheria</taxon>
        <taxon>Laurasiatheria</taxon>
        <taxon>Chiroptera</taxon>
        <taxon>Yangochiroptera</taxon>
        <taxon>Vespertilionidae</taxon>
        <taxon>Cnephaeus</taxon>
    </lineage>
</organism>
<protein>
    <submittedName>
        <fullName evidence="2">Uncharacterized protein</fullName>
    </submittedName>
</protein>
<evidence type="ECO:0000313" key="2">
    <source>
        <dbReference type="EMBL" id="KAK1336973.1"/>
    </source>
</evidence>
<dbReference type="EMBL" id="JAULJE010000012">
    <property type="protein sequence ID" value="KAK1336973.1"/>
    <property type="molecule type" value="Genomic_DNA"/>
</dbReference>
<keyword evidence="3" id="KW-1185">Reference proteome</keyword>
<accession>A0AA40LMI7</accession>
<comment type="caution">
    <text evidence="2">The sequence shown here is derived from an EMBL/GenBank/DDBJ whole genome shotgun (WGS) entry which is preliminary data.</text>
</comment>
<feature type="region of interest" description="Disordered" evidence="1">
    <location>
        <begin position="44"/>
        <end position="63"/>
    </location>
</feature>
<evidence type="ECO:0000256" key="1">
    <source>
        <dbReference type="SAM" id="MobiDB-lite"/>
    </source>
</evidence>